<evidence type="ECO:0000313" key="10">
    <source>
        <dbReference type="EMBL" id="KAL1615105.1"/>
    </source>
</evidence>
<organism evidence="10 11">
    <name type="scientific">Neofusicoccum ribis</name>
    <dbReference type="NCBI Taxonomy" id="45134"/>
    <lineage>
        <taxon>Eukaryota</taxon>
        <taxon>Fungi</taxon>
        <taxon>Dikarya</taxon>
        <taxon>Ascomycota</taxon>
        <taxon>Pezizomycotina</taxon>
        <taxon>Dothideomycetes</taxon>
        <taxon>Dothideomycetes incertae sedis</taxon>
        <taxon>Botryosphaeriales</taxon>
        <taxon>Botryosphaeriaceae</taxon>
        <taxon>Neofusicoccum</taxon>
    </lineage>
</organism>
<evidence type="ECO:0000256" key="7">
    <source>
        <dbReference type="SAM" id="MobiDB-lite"/>
    </source>
</evidence>
<dbReference type="CDD" id="cd00067">
    <property type="entry name" value="GAL4"/>
    <property type="match status" value="1"/>
</dbReference>
<feature type="domain" description="C2H2-type" evidence="9">
    <location>
        <begin position="2"/>
        <end position="29"/>
    </location>
</feature>
<dbReference type="InterPro" id="IPR036236">
    <property type="entry name" value="Znf_C2H2_sf"/>
</dbReference>
<protein>
    <recommendedName>
        <fullName evidence="12">Transcription factor Cmr1</fullName>
    </recommendedName>
</protein>
<dbReference type="EMBL" id="JAJVDC020000333">
    <property type="protein sequence ID" value="KAL1615105.1"/>
    <property type="molecule type" value="Genomic_DNA"/>
</dbReference>
<dbReference type="PANTHER" id="PTHR47660:SF2">
    <property type="entry name" value="TRANSCRIPTION FACTOR WITH C2H2 AND ZN(2)-CYS(6) DNA BINDING DOMAIN (EUROFUNG)"/>
    <property type="match status" value="1"/>
</dbReference>
<keyword evidence="3" id="KW-0805">Transcription regulation</keyword>
<proteinExistence type="predicted"/>
<evidence type="ECO:0000256" key="4">
    <source>
        <dbReference type="ARBA" id="ARBA00023163"/>
    </source>
</evidence>
<dbReference type="Pfam" id="PF00172">
    <property type="entry name" value="Zn_clus"/>
    <property type="match status" value="1"/>
</dbReference>
<keyword evidence="1" id="KW-0479">Metal-binding</keyword>
<name>A0ABR3SA97_9PEZI</name>
<dbReference type="PROSITE" id="PS50048">
    <property type="entry name" value="ZN2_CY6_FUNGAL_2"/>
    <property type="match status" value="1"/>
</dbReference>
<dbReference type="PROSITE" id="PS50157">
    <property type="entry name" value="ZINC_FINGER_C2H2_2"/>
    <property type="match status" value="2"/>
</dbReference>
<comment type="caution">
    <text evidence="10">The sequence shown here is derived from an EMBL/GenBank/DDBJ whole genome shotgun (WGS) entry which is preliminary data.</text>
</comment>
<evidence type="ECO:0000313" key="11">
    <source>
        <dbReference type="Proteomes" id="UP001521116"/>
    </source>
</evidence>
<gene>
    <name evidence="10" type="ORF">SLS56_011923</name>
</gene>
<dbReference type="SUPFAM" id="SSF57701">
    <property type="entry name" value="Zn2/Cys6 DNA-binding domain"/>
    <property type="match status" value="1"/>
</dbReference>
<feature type="domain" description="C2H2-type" evidence="9">
    <location>
        <begin position="30"/>
        <end position="57"/>
    </location>
</feature>
<keyword evidence="2" id="KW-0862">Zinc</keyword>
<feature type="domain" description="Zn(2)-C6 fungal-type" evidence="8">
    <location>
        <begin position="79"/>
        <end position="108"/>
    </location>
</feature>
<dbReference type="PANTHER" id="PTHR47660">
    <property type="entry name" value="TRANSCRIPTION FACTOR WITH C2H2 AND ZN(2)-CYS(6) DNA BINDING DOMAIN (EUROFUNG)-RELATED-RELATED"/>
    <property type="match status" value="1"/>
</dbReference>
<evidence type="ECO:0000259" key="8">
    <source>
        <dbReference type="PROSITE" id="PS50048"/>
    </source>
</evidence>
<evidence type="ECO:0000256" key="2">
    <source>
        <dbReference type="ARBA" id="ARBA00022833"/>
    </source>
</evidence>
<dbReference type="PROSITE" id="PS00463">
    <property type="entry name" value="ZN2_CY6_FUNGAL_1"/>
    <property type="match status" value="1"/>
</dbReference>
<accession>A0ABR3SA97</accession>
<dbReference type="InterPro" id="IPR001138">
    <property type="entry name" value="Zn2Cys6_DnaBD"/>
</dbReference>
<dbReference type="PROSITE" id="PS00028">
    <property type="entry name" value="ZINC_FINGER_C2H2_1"/>
    <property type="match status" value="2"/>
</dbReference>
<dbReference type="Gene3D" id="4.10.240.10">
    <property type="entry name" value="Zn(2)-C6 fungal-type DNA-binding domain"/>
    <property type="match status" value="1"/>
</dbReference>
<dbReference type="SMART" id="SM00066">
    <property type="entry name" value="GAL4"/>
    <property type="match status" value="1"/>
</dbReference>
<feature type="compositionally biased region" description="Low complexity" evidence="7">
    <location>
        <begin position="164"/>
        <end position="187"/>
    </location>
</feature>
<evidence type="ECO:0000259" key="9">
    <source>
        <dbReference type="PROSITE" id="PS50157"/>
    </source>
</evidence>
<evidence type="ECO:0000256" key="5">
    <source>
        <dbReference type="ARBA" id="ARBA00023242"/>
    </source>
</evidence>
<evidence type="ECO:0000256" key="6">
    <source>
        <dbReference type="PROSITE-ProRule" id="PRU00042"/>
    </source>
</evidence>
<keyword evidence="4" id="KW-0804">Transcription</keyword>
<feature type="region of interest" description="Disordered" evidence="7">
    <location>
        <begin position="115"/>
        <end position="262"/>
    </location>
</feature>
<dbReference type="Pfam" id="PF04082">
    <property type="entry name" value="Fungal_trans"/>
    <property type="match status" value="1"/>
</dbReference>
<evidence type="ECO:0000256" key="3">
    <source>
        <dbReference type="ARBA" id="ARBA00023015"/>
    </source>
</evidence>
<feature type="compositionally biased region" description="Low complexity" evidence="7">
    <location>
        <begin position="194"/>
        <end position="208"/>
    </location>
</feature>
<sequence length="1012" mass="111475">MVFCTYCGQSFTRDEHLERHILTHTNVKPFKCFTCHMSFARRDLLQRHYTVHGRDQNNQEGLPPSNGIIPKSAGRTPIACSNCAKTKTKCDKKFPCSRCAGRNLKCTLRPTRRVSKQMNRIGGPVQPGENGVNGVVSSAPSESNGDNASSRSPGSNSPPAQTLPQDGQQPAQHQQPLPQQIQTPQSSRGHHHSSSSVSQQSVASLASHASHHPSPENEKPMTDGPPSFFEHASPTSGPPAVLPNGSVISPIPPTPMNDFVQHTPMSGYEQFAGATGRSSEQSASPQFTMDWQQMHMATPFDMAMMAPDMGMDFTGMHSGPQGDNMFSMMPDFTQALPPVQTPITTPQMDRALSDLELGSSASMLYPTRQASISSNAAGAGVPDLGAVIAAQDGWSVFRCTPPIPSSSCPRTAKLNLERLEQSLKNHESWSNWRPQWEDGDFPAGGERMAVMQLQESSRDKLLAITQSFLHKALDIHKEGMSGSPAGSGSPLSNGGSNFVLLPPARVLEYFLRSYANSFEAYFPMTARGVLDANSLLSSYNDKASSLLVLMMIAQGAMVIPSVEARWLTGGLTEACRISLFDLIEKNIIMSGDPIVLHSALLFTVQAAWSGDKWQMDIAMGQRGMYFAMLRHSGILEPRHAPTPRVDHSGPDGLWEDWIQHESRSRLIYSWAMVDQELSLFHDTAPLFSVTEFGAPMPDADCLWTAKSATEWSETFNQVHEFAGGFSSVGSGARPLSLRDLFRHFLDDEISAQGIELTPLHLRLLLHPLQTLVCQYCQLLSCFSDNSASRQRTRAVTAASTRVRLEEVQSLLQRWYDLADRYMKSNAPCALMQANLVLFHLISLNAVTNLPEIERLARRENFDGSYQQLMWLHKRCISDVEEAIFHCGQVLRLVRSMPRAVRPPWWAGAIYRVALILWTDALTHNEGISPPSAMFPVPGPSFAVDSLPAEHPLISRYLTKREGVPTLTKRDGSQLGMDNAFAVLTHCIDVVDEGYATRFSDGIRGKLERLARG</sequence>
<dbReference type="InterPro" id="IPR007219">
    <property type="entry name" value="XnlR_reg_dom"/>
</dbReference>
<evidence type="ECO:0000256" key="1">
    <source>
        <dbReference type="ARBA" id="ARBA00022723"/>
    </source>
</evidence>
<keyword evidence="5" id="KW-0539">Nucleus</keyword>
<dbReference type="Proteomes" id="UP001521116">
    <property type="component" value="Unassembled WGS sequence"/>
</dbReference>
<dbReference type="InterPro" id="IPR036864">
    <property type="entry name" value="Zn2-C6_fun-type_DNA-bd_sf"/>
</dbReference>
<evidence type="ECO:0008006" key="12">
    <source>
        <dbReference type="Google" id="ProtNLM"/>
    </source>
</evidence>
<keyword evidence="11" id="KW-1185">Reference proteome</keyword>
<feature type="compositionally biased region" description="Polar residues" evidence="7">
    <location>
        <begin position="135"/>
        <end position="163"/>
    </location>
</feature>
<dbReference type="CDD" id="cd12148">
    <property type="entry name" value="fungal_TF_MHR"/>
    <property type="match status" value="1"/>
</dbReference>
<reference evidence="10 11" key="1">
    <citation type="submission" date="2024-02" db="EMBL/GenBank/DDBJ databases">
        <title>De novo assembly and annotation of 12 fungi associated with fruit tree decline syndrome in Ontario, Canada.</title>
        <authorList>
            <person name="Sulman M."/>
            <person name="Ellouze W."/>
            <person name="Ilyukhin E."/>
        </authorList>
    </citation>
    <scope>NUCLEOTIDE SEQUENCE [LARGE SCALE GENOMIC DNA]</scope>
    <source>
        <strain evidence="10 11">M1-105</strain>
    </source>
</reference>
<dbReference type="SUPFAM" id="SSF57667">
    <property type="entry name" value="beta-beta-alpha zinc fingers"/>
    <property type="match status" value="1"/>
</dbReference>
<dbReference type="Gene3D" id="3.30.160.60">
    <property type="entry name" value="Classic Zinc Finger"/>
    <property type="match status" value="2"/>
</dbReference>
<keyword evidence="6" id="KW-0863">Zinc-finger</keyword>
<dbReference type="InterPro" id="IPR013087">
    <property type="entry name" value="Znf_C2H2_type"/>
</dbReference>
<dbReference type="SMART" id="SM00355">
    <property type="entry name" value="ZnF_C2H2"/>
    <property type="match status" value="2"/>
</dbReference>